<comment type="caution">
    <text evidence="1">The sequence shown here is derived from an EMBL/GenBank/DDBJ whole genome shotgun (WGS) entry which is preliminary data.</text>
</comment>
<protein>
    <submittedName>
        <fullName evidence="1">Uncharacterized protein</fullName>
    </submittedName>
</protein>
<evidence type="ECO:0000313" key="1">
    <source>
        <dbReference type="EMBL" id="KAK8883370.1"/>
    </source>
</evidence>
<name>A0ABR2JZT6_9EUKA</name>
<evidence type="ECO:0000313" key="2">
    <source>
        <dbReference type="Proteomes" id="UP001470230"/>
    </source>
</evidence>
<organism evidence="1 2">
    <name type="scientific">Tritrichomonas musculus</name>
    <dbReference type="NCBI Taxonomy" id="1915356"/>
    <lineage>
        <taxon>Eukaryota</taxon>
        <taxon>Metamonada</taxon>
        <taxon>Parabasalia</taxon>
        <taxon>Tritrichomonadida</taxon>
        <taxon>Tritrichomonadidae</taxon>
        <taxon>Tritrichomonas</taxon>
    </lineage>
</organism>
<accession>A0ABR2JZT6</accession>
<gene>
    <name evidence="1" type="ORF">M9Y10_046020</name>
</gene>
<keyword evidence="2" id="KW-1185">Reference proteome</keyword>
<proteinExistence type="predicted"/>
<dbReference type="EMBL" id="JAPFFF010000009">
    <property type="protein sequence ID" value="KAK8883370.1"/>
    <property type="molecule type" value="Genomic_DNA"/>
</dbReference>
<sequence>MSYCPFCSRRLSCNSAPECNLSYEPPLLNATTEVILDLRRQIKQCDHAASQKAKGIYHWSNQPSGDQISAELSRKYPCLGHGGSCCGSSQPRVCPFCGRVLSSGSTCTRSTSSCCGGSSYQAPQYPVYRAPPPQEYQPPQYPVYHAPPPQEYQPPQYPVYIPPPPQEYKPPQYPVYVPPPPQLSPQQQQEQHDLMVRAQQIRNNQIRINQQRAAEQARAQAMFQAPRPCPQRAYAAGGCGSGKIQQALQHIESASRILKSC</sequence>
<dbReference type="Proteomes" id="UP001470230">
    <property type="component" value="Unassembled WGS sequence"/>
</dbReference>
<reference evidence="1 2" key="1">
    <citation type="submission" date="2024-04" db="EMBL/GenBank/DDBJ databases">
        <title>Tritrichomonas musculus Genome.</title>
        <authorList>
            <person name="Alves-Ferreira E."/>
            <person name="Grigg M."/>
            <person name="Lorenzi H."/>
            <person name="Galac M."/>
        </authorList>
    </citation>
    <scope>NUCLEOTIDE SEQUENCE [LARGE SCALE GENOMIC DNA]</scope>
    <source>
        <strain evidence="1 2">EAF2021</strain>
    </source>
</reference>